<name>W9RIL0_9ROSA</name>
<organism evidence="1 2">
    <name type="scientific">Morus notabilis</name>
    <dbReference type="NCBI Taxonomy" id="981085"/>
    <lineage>
        <taxon>Eukaryota</taxon>
        <taxon>Viridiplantae</taxon>
        <taxon>Streptophyta</taxon>
        <taxon>Embryophyta</taxon>
        <taxon>Tracheophyta</taxon>
        <taxon>Spermatophyta</taxon>
        <taxon>Magnoliopsida</taxon>
        <taxon>eudicotyledons</taxon>
        <taxon>Gunneridae</taxon>
        <taxon>Pentapetalae</taxon>
        <taxon>rosids</taxon>
        <taxon>fabids</taxon>
        <taxon>Rosales</taxon>
        <taxon>Moraceae</taxon>
        <taxon>Moreae</taxon>
        <taxon>Morus</taxon>
    </lineage>
</organism>
<keyword evidence="2" id="KW-1185">Reference proteome</keyword>
<sequence>MATELSMLRDFLEVKEDPISPEIKFEDKEMAAVVDEKVTAGSEASIAGGTQTYEITKVAFFSITPNSRLELKK</sequence>
<evidence type="ECO:0000313" key="2">
    <source>
        <dbReference type="Proteomes" id="UP000030645"/>
    </source>
</evidence>
<proteinExistence type="predicted"/>
<reference evidence="2" key="1">
    <citation type="submission" date="2013-01" db="EMBL/GenBank/DDBJ databases">
        <title>Draft Genome Sequence of a Mulberry Tree, Morus notabilis C.K. Schneid.</title>
        <authorList>
            <person name="He N."/>
            <person name="Zhao S."/>
        </authorList>
    </citation>
    <scope>NUCLEOTIDE SEQUENCE</scope>
</reference>
<evidence type="ECO:0000313" key="1">
    <source>
        <dbReference type="EMBL" id="EXB79645.1"/>
    </source>
</evidence>
<dbReference type="AlphaFoldDB" id="W9RIL0"/>
<accession>W9RIL0</accession>
<gene>
    <name evidence="1" type="ORF">L484_011589</name>
</gene>
<protein>
    <submittedName>
        <fullName evidence="1">Uncharacterized protein</fullName>
    </submittedName>
</protein>
<dbReference type="Proteomes" id="UP000030645">
    <property type="component" value="Unassembled WGS sequence"/>
</dbReference>
<dbReference type="EMBL" id="KE344789">
    <property type="protein sequence ID" value="EXB79645.1"/>
    <property type="molecule type" value="Genomic_DNA"/>
</dbReference>